<feature type="repeat" description="TPR" evidence="4">
    <location>
        <begin position="197"/>
        <end position="230"/>
    </location>
</feature>
<reference evidence="7 8" key="1">
    <citation type="submission" date="2020-01" db="EMBL/GenBank/DDBJ databases">
        <title>Genomes assembled from Gulf of Kutch pelagic sediment metagenomes.</title>
        <authorList>
            <person name="Chandrashekar M."/>
            <person name="Mahajan M.S."/>
            <person name="Dave K.J."/>
            <person name="Vatsa P."/>
            <person name="Nathani N.M."/>
        </authorList>
    </citation>
    <scope>NUCLEOTIDE SEQUENCE [LARGE SCALE GENOMIC DNA]</scope>
    <source>
        <strain evidence="7">KS3-K002</strain>
    </source>
</reference>
<dbReference type="Proteomes" id="UP000702544">
    <property type="component" value="Unassembled WGS sequence"/>
</dbReference>
<dbReference type="PROSITE" id="PS50005">
    <property type="entry name" value="TPR"/>
    <property type="match status" value="2"/>
</dbReference>
<keyword evidence="1" id="KW-0677">Repeat</keyword>
<dbReference type="EMBL" id="JAACAK010000028">
    <property type="protein sequence ID" value="NIR74192.1"/>
    <property type="molecule type" value="Genomic_DNA"/>
</dbReference>
<evidence type="ECO:0000256" key="6">
    <source>
        <dbReference type="SAM" id="Phobius"/>
    </source>
</evidence>
<feature type="repeat" description="TPR" evidence="4">
    <location>
        <begin position="231"/>
        <end position="264"/>
    </location>
</feature>
<keyword evidence="2 4" id="KW-0802">TPR repeat</keyword>
<evidence type="ECO:0000256" key="5">
    <source>
        <dbReference type="SAM" id="Coils"/>
    </source>
</evidence>
<proteinExistence type="predicted"/>
<dbReference type="PANTHER" id="PTHR44943:SF9">
    <property type="entry name" value="TPR-REPEAT-CONTAINING PROTEIN"/>
    <property type="match status" value="1"/>
</dbReference>
<sequence>MGMTEFLLVVAVGGGIIAVLLTTFRGAASEAEPEPEVGAAALTEADQELLELEERHRAALRSLDEIETDYEAGNLSEEDYDSLRTRYEKEAAVLAQQRENVERAPAPARPVAASSGTSRGSWTTAVGWTAGAIAFVALAWLVMSQALRPRGQEGSITGSLPGQEMGGGPAAGTPLADVDMGRLAELERAVAADSSDVAALNELGHLYLTLQRYGDVAQVSMKALDLNPENPEALTHLGMVLLSVQHVDDAFTSFDRALEIDPNFAEALQFKGMVAFMSRDFGTAVEAWERYMDVVPPEEQAPRVRALLESARASADAGQ</sequence>
<keyword evidence="6" id="KW-1133">Transmembrane helix</keyword>
<dbReference type="Gene3D" id="1.25.40.10">
    <property type="entry name" value="Tetratricopeptide repeat domain"/>
    <property type="match status" value="1"/>
</dbReference>
<accession>A0AAE5CA53</accession>
<evidence type="ECO:0008006" key="9">
    <source>
        <dbReference type="Google" id="ProtNLM"/>
    </source>
</evidence>
<dbReference type="PANTHER" id="PTHR44943">
    <property type="entry name" value="CELLULOSE SYNTHASE OPERON PROTEIN C"/>
    <property type="match status" value="1"/>
</dbReference>
<dbReference type="InterPro" id="IPR019734">
    <property type="entry name" value="TPR_rpt"/>
</dbReference>
<dbReference type="SMART" id="SM00028">
    <property type="entry name" value="TPR"/>
    <property type="match status" value="3"/>
</dbReference>
<dbReference type="AlphaFoldDB" id="A0AAE5CA53"/>
<evidence type="ECO:0000256" key="2">
    <source>
        <dbReference type="ARBA" id="ARBA00022803"/>
    </source>
</evidence>
<keyword evidence="6" id="KW-0472">Membrane</keyword>
<feature type="transmembrane region" description="Helical" evidence="6">
    <location>
        <begin position="125"/>
        <end position="143"/>
    </location>
</feature>
<gene>
    <name evidence="7" type="ORF">GWO12_03635</name>
</gene>
<keyword evidence="5" id="KW-0175">Coiled coil</keyword>
<dbReference type="Pfam" id="PF13181">
    <property type="entry name" value="TPR_8"/>
    <property type="match status" value="2"/>
</dbReference>
<organism evidence="7 8">
    <name type="scientific">Candidatus Kutchimonas denitrificans</name>
    <dbReference type="NCBI Taxonomy" id="3056748"/>
    <lineage>
        <taxon>Bacteria</taxon>
        <taxon>Pseudomonadati</taxon>
        <taxon>Gemmatimonadota</taxon>
        <taxon>Gemmatimonadia</taxon>
        <taxon>Candidatus Palauibacterales</taxon>
        <taxon>Candidatus Palauibacteraceae</taxon>
        <taxon>Candidatus Kutchimonas</taxon>
    </lineage>
</organism>
<evidence type="ECO:0000313" key="8">
    <source>
        <dbReference type="Proteomes" id="UP000702544"/>
    </source>
</evidence>
<protein>
    <recommendedName>
        <fullName evidence="9">Tetratricopeptide repeat protein</fullName>
    </recommendedName>
</protein>
<name>A0AAE5CA53_9BACT</name>
<feature type="coiled-coil region" evidence="5">
    <location>
        <begin position="42"/>
        <end position="104"/>
    </location>
</feature>
<keyword evidence="3" id="KW-0793">Thylakoid</keyword>
<comment type="caution">
    <text evidence="7">The sequence shown here is derived from an EMBL/GenBank/DDBJ whole genome shotgun (WGS) entry which is preliminary data.</text>
</comment>
<evidence type="ECO:0000313" key="7">
    <source>
        <dbReference type="EMBL" id="NIR74192.1"/>
    </source>
</evidence>
<evidence type="ECO:0000256" key="1">
    <source>
        <dbReference type="ARBA" id="ARBA00022737"/>
    </source>
</evidence>
<evidence type="ECO:0000256" key="3">
    <source>
        <dbReference type="ARBA" id="ARBA00023078"/>
    </source>
</evidence>
<keyword evidence="6" id="KW-0812">Transmembrane</keyword>
<dbReference type="InterPro" id="IPR051685">
    <property type="entry name" value="Ycf3/AcsC/BcsC/TPR_MFPF"/>
</dbReference>
<evidence type="ECO:0000256" key="4">
    <source>
        <dbReference type="PROSITE-ProRule" id="PRU00339"/>
    </source>
</evidence>
<dbReference type="SUPFAM" id="SSF48452">
    <property type="entry name" value="TPR-like"/>
    <property type="match status" value="1"/>
</dbReference>
<dbReference type="InterPro" id="IPR011990">
    <property type="entry name" value="TPR-like_helical_dom_sf"/>
</dbReference>
<dbReference type="PROSITE" id="PS50293">
    <property type="entry name" value="TPR_REGION"/>
    <property type="match status" value="1"/>
</dbReference>